<protein>
    <submittedName>
        <fullName evidence="1">Uncharacterized protein</fullName>
    </submittedName>
</protein>
<dbReference type="Proteomes" id="UP000032180">
    <property type="component" value="Chromosome 11"/>
</dbReference>
<organism evidence="1 2">
    <name type="scientific">Leersia perrieri</name>
    <dbReference type="NCBI Taxonomy" id="77586"/>
    <lineage>
        <taxon>Eukaryota</taxon>
        <taxon>Viridiplantae</taxon>
        <taxon>Streptophyta</taxon>
        <taxon>Embryophyta</taxon>
        <taxon>Tracheophyta</taxon>
        <taxon>Spermatophyta</taxon>
        <taxon>Magnoliopsida</taxon>
        <taxon>Liliopsida</taxon>
        <taxon>Poales</taxon>
        <taxon>Poaceae</taxon>
        <taxon>BOP clade</taxon>
        <taxon>Oryzoideae</taxon>
        <taxon>Oryzeae</taxon>
        <taxon>Oryzinae</taxon>
        <taxon>Leersia</taxon>
    </lineage>
</organism>
<reference evidence="1" key="3">
    <citation type="submission" date="2015-04" db="UniProtKB">
        <authorList>
            <consortium name="EnsemblPlants"/>
        </authorList>
    </citation>
    <scope>IDENTIFICATION</scope>
</reference>
<dbReference type="AlphaFoldDB" id="A0A0D9XT51"/>
<name>A0A0D9XT51_9ORYZ</name>
<reference evidence="1 2" key="1">
    <citation type="submission" date="2012-08" db="EMBL/GenBank/DDBJ databases">
        <title>Oryza genome evolution.</title>
        <authorList>
            <person name="Wing R.A."/>
        </authorList>
    </citation>
    <scope>NUCLEOTIDE SEQUENCE</scope>
</reference>
<sequence length="107" mass="12225">MRMGAARYKRIWPSTGLATIKSDVYSFDVILMALMPTYDHQLLMINFDKFSNKLLIISRHKFNQTVEGKCSIHSSEEMGRLAVRCVSAEDGRPAMAEVARQLEMLRT</sequence>
<accession>A0A0D9XT51</accession>
<proteinExistence type="predicted"/>
<dbReference type="Gene3D" id="1.10.510.10">
    <property type="entry name" value="Transferase(Phosphotransferase) domain 1"/>
    <property type="match status" value="1"/>
</dbReference>
<dbReference type="EnsemblPlants" id="LPERR11G13460.1">
    <property type="protein sequence ID" value="LPERR11G13460.1"/>
    <property type="gene ID" value="LPERR11G13460"/>
</dbReference>
<evidence type="ECO:0000313" key="2">
    <source>
        <dbReference type="Proteomes" id="UP000032180"/>
    </source>
</evidence>
<reference evidence="2" key="2">
    <citation type="submission" date="2013-12" db="EMBL/GenBank/DDBJ databases">
        <authorList>
            <person name="Yu Y."/>
            <person name="Lee S."/>
            <person name="de Baynast K."/>
            <person name="Wissotski M."/>
            <person name="Liu L."/>
            <person name="Talag J."/>
            <person name="Goicoechea J."/>
            <person name="Angelova A."/>
            <person name="Jetty R."/>
            <person name="Kudrna D."/>
            <person name="Golser W."/>
            <person name="Rivera L."/>
            <person name="Zhang J."/>
            <person name="Wing R."/>
        </authorList>
    </citation>
    <scope>NUCLEOTIDE SEQUENCE</scope>
</reference>
<keyword evidence="2" id="KW-1185">Reference proteome</keyword>
<dbReference type="HOGENOM" id="CLU_2213704_0_0_1"/>
<evidence type="ECO:0000313" key="1">
    <source>
        <dbReference type="EnsemblPlants" id="LPERR11G13460.1"/>
    </source>
</evidence>
<dbReference type="Gramene" id="LPERR11G13460.1">
    <property type="protein sequence ID" value="LPERR11G13460.1"/>
    <property type="gene ID" value="LPERR11G13460"/>
</dbReference>